<dbReference type="InterPro" id="IPR045034">
    <property type="entry name" value="O-acyltransferase_WSD1-like"/>
</dbReference>
<dbReference type="AlphaFoldDB" id="A0A226DXL5"/>
<organism evidence="3 4">
    <name type="scientific">Folsomia candida</name>
    <name type="common">Springtail</name>
    <dbReference type="NCBI Taxonomy" id="158441"/>
    <lineage>
        <taxon>Eukaryota</taxon>
        <taxon>Metazoa</taxon>
        <taxon>Ecdysozoa</taxon>
        <taxon>Arthropoda</taxon>
        <taxon>Hexapoda</taxon>
        <taxon>Collembola</taxon>
        <taxon>Entomobryomorpha</taxon>
        <taxon>Isotomoidea</taxon>
        <taxon>Isotomidae</taxon>
        <taxon>Proisotominae</taxon>
        <taxon>Folsomia</taxon>
    </lineage>
</organism>
<evidence type="ECO:0000313" key="3">
    <source>
        <dbReference type="EMBL" id="OXA49447.1"/>
    </source>
</evidence>
<feature type="domain" description="O-acyltransferase WSD1 C-terminal" evidence="2">
    <location>
        <begin position="333"/>
        <end position="455"/>
    </location>
</feature>
<reference evidence="3 4" key="1">
    <citation type="submission" date="2015-12" db="EMBL/GenBank/DDBJ databases">
        <title>The genome of Folsomia candida.</title>
        <authorList>
            <person name="Faddeeva A."/>
            <person name="Derks M.F."/>
            <person name="Anvar Y."/>
            <person name="Smit S."/>
            <person name="Van Straalen N."/>
            <person name="Roelofs D."/>
        </authorList>
    </citation>
    <scope>NUCLEOTIDE SEQUENCE [LARGE SCALE GENOMIC DNA]</scope>
    <source>
        <strain evidence="3 4">VU population</strain>
        <tissue evidence="3">Whole body</tissue>
    </source>
</reference>
<dbReference type="Pfam" id="PF06974">
    <property type="entry name" value="WS_DGAT_C"/>
    <property type="match status" value="1"/>
</dbReference>
<feature type="transmembrane region" description="Helical" evidence="1">
    <location>
        <begin position="7"/>
        <end position="35"/>
    </location>
</feature>
<dbReference type="EMBL" id="LNIX01000010">
    <property type="protein sequence ID" value="OXA49447.1"/>
    <property type="molecule type" value="Genomic_DNA"/>
</dbReference>
<accession>A0A226DXL5</accession>
<keyword evidence="1" id="KW-0812">Transmembrane</keyword>
<dbReference type="SUPFAM" id="SSF52777">
    <property type="entry name" value="CoA-dependent acyltransferases"/>
    <property type="match status" value="1"/>
</dbReference>
<dbReference type="InterPro" id="IPR009721">
    <property type="entry name" value="O-acyltransferase_WSD1_C"/>
</dbReference>
<dbReference type="Proteomes" id="UP000198287">
    <property type="component" value="Unassembled WGS sequence"/>
</dbReference>
<dbReference type="PANTHER" id="PTHR31650:SF1">
    <property type="entry name" value="WAX ESTER SYNTHASE_DIACYLGLYCEROL ACYLTRANSFERASE 4-RELATED"/>
    <property type="match status" value="1"/>
</dbReference>
<protein>
    <submittedName>
        <fullName evidence="3">Putative diacylglycerol O-acyltransferase tgs1</fullName>
    </submittedName>
</protein>
<evidence type="ECO:0000259" key="2">
    <source>
        <dbReference type="Pfam" id="PF06974"/>
    </source>
</evidence>
<dbReference type="GO" id="GO:0005886">
    <property type="term" value="C:plasma membrane"/>
    <property type="evidence" value="ECO:0007669"/>
    <property type="project" value="TreeGrafter"/>
</dbReference>
<keyword evidence="4" id="KW-1185">Reference proteome</keyword>
<dbReference type="PANTHER" id="PTHR31650">
    <property type="entry name" value="O-ACYLTRANSFERASE (WSD1-LIKE) FAMILY PROTEIN"/>
    <property type="match status" value="1"/>
</dbReference>
<keyword evidence="3" id="KW-0808">Transferase</keyword>
<sequence>MGEQLRNFLLVAGSIFIVIFIIPLILFFVIFPLILYRKLIIFLASYKKDIYLPLNICSSGLAWDDIYRKPICTLSIVNYLKHGPEISQVTRRLERVVQIHPELTCTLHSWMSILFWKKSPNFKLSQHLTIYKESNPEKIQQYLDSLPEKPFSKGAPLWECISLPNYSNTKYATKSALVLRIHHTVADGLALLSLWNDLFDKNGSGEERIIKNGGTPKNSKWDIWKIFELIFITPTETIFTMLKGIDSNPLTIHRGTGEMVRCQNLVALDMADLKRISRAARTNITSAMFFGVTGAVRRILMERGANLGQDATSIYILPSVLGHQGTSLTNNLTGAPLRMPVSERNLEQRLVNISDQFHHISNSTYLLGMTAFYRSIALISGTLQTELRIPSFGTLVHSNFATFKDNRYELFGNPVERAAPITGVAQRSCLIAMVNISYNGKMGIAITADKAIFPDTVVSTVLGYDEIEPEPVLLYGEPNWNRTELLLPLFHFIITLLVRPTQPVRFRFRFLTGSVPVPYRFGSGSLPVRFRFLTGSVPVPYRFGSGSLPVRFRFLTGSVPVPYRFGSGSLPVRFQEPDRTGPLIPLPLARANALYRLRSTIFSPICSHEKE</sequence>
<gene>
    <name evidence="3" type="ORF">Fcan01_15614</name>
</gene>
<dbReference type="GO" id="GO:0008374">
    <property type="term" value="F:O-acyltransferase activity"/>
    <property type="evidence" value="ECO:0007669"/>
    <property type="project" value="InterPro"/>
</dbReference>
<keyword evidence="1" id="KW-1133">Transmembrane helix</keyword>
<evidence type="ECO:0000256" key="1">
    <source>
        <dbReference type="SAM" id="Phobius"/>
    </source>
</evidence>
<keyword evidence="1" id="KW-0472">Membrane</keyword>
<evidence type="ECO:0000313" key="4">
    <source>
        <dbReference type="Proteomes" id="UP000198287"/>
    </source>
</evidence>
<dbReference type="OrthoDB" id="619536at2759"/>
<dbReference type="GO" id="GO:0019432">
    <property type="term" value="P:triglyceride biosynthetic process"/>
    <property type="evidence" value="ECO:0007669"/>
    <property type="project" value="TreeGrafter"/>
</dbReference>
<proteinExistence type="predicted"/>
<comment type="caution">
    <text evidence="3">The sequence shown here is derived from an EMBL/GenBank/DDBJ whole genome shotgun (WGS) entry which is preliminary data.</text>
</comment>
<name>A0A226DXL5_FOLCA</name>
<keyword evidence="3" id="KW-0012">Acyltransferase</keyword>